<dbReference type="EMBL" id="JAAGWZ010000004">
    <property type="protein sequence ID" value="NEM92362.1"/>
    <property type="molecule type" value="Genomic_DNA"/>
</dbReference>
<accession>A0A7C9TTR3</accession>
<dbReference type="SUPFAM" id="SSF46689">
    <property type="entry name" value="Homeodomain-like"/>
    <property type="match status" value="1"/>
</dbReference>
<evidence type="ECO:0000313" key="2">
    <source>
        <dbReference type="Proteomes" id="UP000479756"/>
    </source>
</evidence>
<dbReference type="Proteomes" id="UP000479756">
    <property type="component" value="Unassembled WGS sequence"/>
</dbReference>
<dbReference type="AlphaFoldDB" id="A0A7C9TTR3"/>
<proteinExistence type="predicted"/>
<dbReference type="Gene3D" id="1.10.10.60">
    <property type="entry name" value="Homeodomain-like"/>
    <property type="match status" value="1"/>
</dbReference>
<sequence>MANQDTANPRGRGRPRTIDLDRIVAAARALDPETVTLQAVADSLGVQRQSLSYHVSGRDDLLRLLALEEVAEQTRAGHPAEPVVDARDWANAARHFAVSLRDAVGRMGVLARHLSPRADDQALFLAPAESLFSALFAAGLDERTAVAALGTLVDLALSAGRATAADAEARRSQAEEVEAQLLTGDDTPLQALRRAAAAHALLDPDDQFAFDVELCVRGIGSLIEEAAARDGER</sequence>
<evidence type="ECO:0000313" key="1">
    <source>
        <dbReference type="EMBL" id="NEM92362.1"/>
    </source>
</evidence>
<comment type="caution">
    <text evidence="1">The sequence shown here is derived from an EMBL/GenBank/DDBJ whole genome shotgun (WGS) entry which is preliminary data.</text>
</comment>
<reference evidence="1 2" key="1">
    <citation type="journal article" date="2014" name="Int. J. Syst. Evol. Microbiol.">
        <title>Description of Galbitalea soli gen. nov., sp. nov., and Frondihabitans sucicola sp. nov.</title>
        <authorList>
            <person name="Kim S.J."/>
            <person name="Lim J.M."/>
            <person name="Ahn J.H."/>
            <person name="Weon H.Y."/>
            <person name="Hamada M."/>
            <person name="Suzuki K."/>
            <person name="Ahn T.Y."/>
            <person name="Kwon S.W."/>
        </authorList>
    </citation>
    <scope>NUCLEOTIDE SEQUENCE [LARGE SCALE GENOMIC DNA]</scope>
    <source>
        <strain evidence="1 2">NBRC 108727</strain>
    </source>
</reference>
<protein>
    <submittedName>
        <fullName evidence="1">Uncharacterized protein</fullName>
    </submittedName>
</protein>
<keyword evidence="2" id="KW-1185">Reference proteome</keyword>
<dbReference type="Gene3D" id="1.10.357.10">
    <property type="entry name" value="Tetracycline Repressor, domain 2"/>
    <property type="match status" value="1"/>
</dbReference>
<dbReference type="InterPro" id="IPR009057">
    <property type="entry name" value="Homeodomain-like_sf"/>
</dbReference>
<name>A0A7C9TTR3_9MICO</name>
<dbReference type="RefSeq" id="WP_163474401.1">
    <property type="nucleotide sequence ID" value="NZ_JAAGWZ010000004.1"/>
</dbReference>
<organism evidence="1 2">
    <name type="scientific">Galbitalea soli</name>
    <dbReference type="NCBI Taxonomy" id="1268042"/>
    <lineage>
        <taxon>Bacteria</taxon>
        <taxon>Bacillati</taxon>
        <taxon>Actinomycetota</taxon>
        <taxon>Actinomycetes</taxon>
        <taxon>Micrococcales</taxon>
        <taxon>Microbacteriaceae</taxon>
        <taxon>Galbitalea</taxon>
    </lineage>
</organism>
<dbReference type="InterPro" id="IPR036271">
    <property type="entry name" value="Tet_transcr_reg_TetR-rel_C_sf"/>
</dbReference>
<gene>
    <name evidence="1" type="ORF">G3T37_13475</name>
</gene>
<dbReference type="SUPFAM" id="SSF48498">
    <property type="entry name" value="Tetracyclin repressor-like, C-terminal domain"/>
    <property type="match status" value="1"/>
</dbReference>